<accession>A0A8H6VZ41</accession>
<dbReference type="GeneID" id="59347764"/>
<evidence type="ECO:0000256" key="1">
    <source>
        <dbReference type="ARBA" id="ARBA00001947"/>
    </source>
</evidence>
<dbReference type="InterPro" id="IPR013149">
    <property type="entry name" value="ADH-like_C"/>
</dbReference>
<keyword evidence="2" id="KW-0479">Metal-binding</keyword>
<evidence type="ECO:0000256" key="4">
    <source>
        <dbReference type="ARBA" id="ARBA00023002"/>
    </source>
</evidence>
<dbReference type="OrthoDB" id="1879366at2759"/>
<keyword evidence="4" id="KW-0560">Oxidoreductase</keyword>
<dbReference type="EMBL" id="JACAZF010000007">
    <property type="protein sequence ID" value="KAF7299102.1"/>
    <property type="molecule type" value="Genomic_DNA"/>
</dbReference>
<comment type="caution">
    <text evidence="6">The sequence shown here is derived from an EMBL/GenBank/DDBJ whole genome shotgun (WGS) entry which is preliminary data.</text>
</comment>
<organism evidence="6 7">
    <name type="scientific">Mycena indigotica</name>
    <dbReference type="NCBI Taxonomy" id="2126181"/>
    <lineage>
        <taxon>Eukaryota</taxon>
        <taxon>Fungi</taxon>
        <taxon>Dikarya</taxon>
        <taxon>Basidiomycota</taxon>
        <taxon>Agaricomycotina</taxon>
        <taxon>Agaricomycetes</taxon>
        <taxon>Agaricomycetidae</taxon>
        <taxon>Agaricales</taxon>
        <taxon>Marasmiineae</taxon>
        <taxon>Mycenaceae</taxon>
        <taxon>Mycena</taxon>
    </lineage>
</organism>
<dbReference type="Proteomes" id="UP000636479">
    <property type="component" value="Unassembled WGS sequence"/>
</dbReference>
<dbReference type="Gene3D" id="3.90.180.10">
    <property type="entry name" value="Medium-chain alcohol dehydrogenases, catalytic domain"/>
    <property type="match status" value="1"/>
</dbReference>
<dbReference type="InterPro" id="IPR036291">
    <property type="entry name" value="NAD(P)-bd_dom_sf"/>
</dbReference>
<dbReference type="InterPro" id="IPR011032">
    <property type="entry name" value="GroES-like_sf"/>
</dbReference>
<gene>
    <name evidence="6" type="ORF">MIND_00858500</name>
</gene>
<keyword evidence="3" id="KW-0862">Zinc</keyword>
<dbReference type="FunFam" id="3.40.50.720:FF:000022">
    <property type="entry name" value="Cinnamyl alcohol dehydrogenase"/>
    <property type="match status" value="1"/>
</dbReference>
<dbReference type="GO" id="GO:0046872">
    <property type="term" value="F:metal ion binding"/>
    <property type="evidence" value="ECO:0007669"/>
    <property type="project" value="UniProtKB-KW"/>
</dbReference>
<proteinExistence type="predicted"/>
<reference evidence="6" key="1">
    <citation type="submission" date="2020-05" db="EMBL/GenBank/DDBJ databases">
        <title>Mycena genomes resolve the evolution of fungal bioluminescence.</title>
        <authorList>
            <person name="Tsai I.J."/>
        </authorList>
    </citation>
    <scope>NUCLEOTIDE SEQUENCE</scope>
    <source>
        <strain evidence="6">171206Taipei</strain>
    </source>
</reference>
<comment type="cofactor">
    <cofactor evidence="1">
        <name>Zn(2+)</name>
        <dbReference type="ChEBI" id="CHEBI:29105"/>
    </cofactor>
</comment>
<evidence type="ECO:0000256" key="3">
    <source>
        <dbReference type="ARBA" id="ARBA00022833"/>
    </source>
</evidence>
<dbReference type="InterPro" id="IPR029752">
    <property type="entry name" value="D-isomer_DH_CS1"/>
</dbReference>
<name>A0A8H6VZ41_9AGAR</name>
<dbReference type="InterPro" id="IPR047109">
    <property type="entry name" value="CAD-like"/>
</dbReference>
<keyword evidence="7" id="KW-1185">Reference proteome</keyword>
<evidence type="ECO:0000313" key="6">
    <source>
        <dbReference type="EMBL" id="KAF7299102.1"/>
    </source>
</evidence>
<sequence>MIPSEEYRTHDFHQGSFGTHAVWDQDFLFKVPPGLAPEAAAPLMCGGATVFGVIEAYNIRPTDRVGIIGIGGLGHLAIQFLAKMGAEVVVFSSTDSKKEEAMRLGATEFVATKGKEKFEGVKPVDHLIITASFQMDWKPYIAVLKPQATVYPITITFDDLTIPILPIVLCGINIQGNDHLSLAI</sequence>
<evidence type="ECO:0000259" key="5">
    <source>
        <dbReference type="Pfam" id="PF00107"/>
    </source>
</evidence>
<dbReference type="SUPFAM" id="SSF51735">
    <property type="entry name" value="NAD(P)-binding Rossmann-fold domains"/>
    <property type="match status" value="1"/>
</dbReference>
<protein>
    <recommendedName>
        <fullName evidence="5">Alcohol dehydrogenase-like C-terminal domain-containing protein</fullName>
    </recommendedName>
</protein>
<feature type="domain" description="Alcohol dehydrogenase-like C-terminal" evidence="5">
    <location>
        <begin position="72"/>
        <end position="176"/>
    </location>
</feature>
<dbReference type="Gene3D" id="3.40.50.720">
    <property type="entry name" value="NAD(P)-binding Rossmann-like Domain"/>
    <property type="match status" value="1"/>
</dbReference>
<dbReference type="SUPFAM" id="SSF50129">
    <property type="entry name" value="GroES-like"/>
    <property type="match status" value="1"/>
</dbReference>
<dbReference type="GO" id="GO:0016616">
    <property type="term" value="F:oxidoreductase activity, acting on the CH-OH group of donors, NAD or NADP as acceptor"/>
    <property type="evidence" value="ECO:0007669"/>
    <property type="project" value="InterPro"/>
</dbReference>
<dbReference type="PROSITE" id="PS00065">
    <property type="entry name" value="D_2_HYDROXYACID_DH_1"/>
    <property type="match status" value="1"/>
</dbReference>
<dbReference type="Pfam" id="PF00107">
    <property type="entry name" value="ADH_zinc_N"/>
    <property type="match status" value="1"/>
</dbReference>
<evidence type="ECO:0000256" key="2">
    <source>
        <dbReference type="ARBA" id="ARBA00022723"/>
    </source>
</evidence>
<evidence type="ECO:0000313" key="7">
    <source>
        <dbReference type="Proteomes" id="UP000636479"/>
    </source>
</evidence>
<dbReference type="RefSeq" id="XP_037218490.1">
    <property type="nucleotide sequence ID" value="XM_037365248.1"/>
</dbReference>
<dbReference type="PANTHER" id="PTHR42683">
    <property type="entry name" value="ALDEHYDE REDUCTASE"/>
    <property type="match status" value="1"/>
</dbReference>
<dbReference type="AlphaFoldDB" id="A0A8H6VZ41"/>